<accession>H8GDJ3</accession>
<dbReference type="SUPFAM" id="SSF81995">
    <property type="entry name" value="beta-sandwich domain of Sec23/24"/>
    <property type="match status" value="1"/>
</dbReference>
<dbReference type="HOGENOM" id="CLU_605006_0_0_11"/>
<keyword evidence="4" id="KW-1185">Reference proteome</keyword>
<evidence type="ECO:0000256" key="1">
    <source>
        <dbReference type="SAM" id="MobiDB-lite"/>
    </source>
</evidence>
<organism evidence="3 4">
    <name type="scientific">Saccharomonospora azurea NA-128</name>
    <dbReference type="NCBI Taxonomy" id="882081"/>
    <lineage>
        <taxon>Bacteria</taxon>
        <taxon>Bacillati</taxon>
        <taxon>Actinomycetota</taxon>
        <taxon>Actinomycetes</taxon>
        <taxon>Pseudonocardiales</taxon>
        <taxon>Pseudonocardiaceae</taxon>
        <taxon>Saccharomonospora</taxon>
    </lineage>
</organism>
<protein>
    <recommendedName>
        <fullName evidence="5">Flagellar basal body-associated protein FliL</fullName>
    </recommendedName>
</protein>
<proteinExistence type="predicted"/>
<keyword evidence="2" id="KW-0472">Membrane</keyword>
<dbReference type="AlphaFoldDB" id="H8GDJ3"/>
<dbReference type="EMBL" id="CM001466">
    <property type="protein sequence ID" value="EHY87838.1"/>
    <property type="molecule type" value="Genomic_DNA"/>
</dbReference>
<name>H8GDJ3_9PSEU</name>
<feature type="region of interest" description="Disordered" evidence="1">
    <location>
        <begin position="1"/>
        <end position="78"/>
    </location>
</feature>
<reference evidence="3 4" key="1">
    <citation type="journal article" date="2012" name="Stand. Genomic Sci.">
        <title>Genome sequence of the soil bacterium Saccharomonospora azurea type strain (NA-128(T)).</title>
        <authorList>
            <person name="Klenk H.P."/>
            <person name="Held B."/>
            <person name="Lucas S."/>
            <person name="Lapidus A."/>
            <person name="Copeland A."/>
            <person name="Hammon N."/>
            <person name="Pitluck S."/>
            <person name="Goodwin L.A."/>
            <person name="Han C."/>
            <person name="Tapia R."/>
            <person name="Brambilla E.M."/>
            <person name="Potter G."/>
            <person name="Land M."/>
            <person name="Ivanova N."/>
            <person name="Rohde M."/>
            <person name="Goker M."/>
            <person name="Detter J.C."/>
            <person name="Kyrpides N.C."/>
            <person name="Woyke T."/>
        </authorList>
    </citation>
    <scope>NUCLEOTIDE SEQUENCE [LARGE SCALE GENOMIC DNA]</scope>
    <source>
        <strain evidence="3 4">NA-128</strain>
    </source>
</reference>
<sequence>MTAVSTPEYGHHYGQQFGQQGPPQNPHHAPGAPAGAPQVPGTPGPYGYPDPGQQQASFAHTAPVPQPGYVTPGPPEGGRRKRGLIVGLVIALVLAVGGGATWWVLSERESVASGASTPEDAATRLLTALGDGDLLGAANSLAPGEAAVLGDQLQEAFTEFTRLGVLSEDADASAFSGISFTAENLTFDTAAAEQVNDRVTIAKLTGGTFTLDADLDQLPLSPEYRDAFIAAATEDSGQTAARETVDIATLVKQSGSPIRIATVNVDGGWHPSLLYTLVDNALAEEGMSWPSSSIPARGADSPDEAVRDIVQAALNADLNRVIELLPPDEMAVAHDVGPLLVQTLAAQGARRSGVQLLDLQTEDTPVTGGTLATITKLELAAPNGSTLSVSKDGDCYDVGFSGRSERLCGADLAAMLAQNAEMDASPEVLERLTRVLADQGIGMITTEVDGKHYVSPLRTLGDLGMRMYRELSPEEFRAMLEFD</sequence>
<keyword evidence="2" id="KW-0812">Transmembrane</keyword>
<feature type="transmembrane region" description="Helical" evidence="2">
    <location>
        <begin position="84"/>
        <end position="105"/>
    </location>
</feature>
<dbReference type="RefSeq" id="WP_005439028.1">
    <property type="nucleotide sequence ID" value="NZ_CM001466.1"/>
</dbReference>
<evidence type="ECO:0000313" key="4">
    <source>
        <dbReference type="Proteomes" id="UP000004705"/>
    </source>
</evidence>
<keyword evidence="2" id="KW-1133">Transmembrane helix</keyword>
<dbReference type="Proteomes" id="UP000004705">
    <property type="component" value="Chromosome"/>
</dbReference>
<evidence type="ECO:0008006" key="5">
    <source>
        <dbReference type="Google" id="ProtNLM"/>
    </source>
</evidence>
<feature type="compositionally biased region" description="Low complexity" evidence="1">
    <location>
        <begin position="12"/>
        <end position="39"/>
    </location>
</feature>
<evidence type="ECO:0000313" key="3">
    <source>
        <dbReference type="EMBL" id="EHY87838.1"/>
    </source>
</evidence>
<evidence type="ECO:0000256" key="2">
    <source>
        <dbReference type="SAM" id="Phobius"/>
    </source>
</evidence>
<gene>
    <name evidence="3" type="ORF">SacazDRAFT_00891</name>
</gene>